<dbReference type="Proteomes" id="UP000006044">
    <property type="component" value="Unassembled WGS sequence"/>
</dbReference>
<dbReference type="InterPro" id="IPR024213">
    <property type="entry name" value="DUF3822"/>
</dbReference>
<evidence type="ECO:0008006" key="3">
    <source>
        <dbReference type="Google" id="ProtNLM"/>
    </source>
</evidence>
<proteinExistence type="predicted"/>
<organism evidence="1 2">
    <name type="scientific">Barnesiella intestinihominis YIT 11860</name>
    <dbReference type="NCBI Taxonomy" id="742726"/>
    <lineage>
        <taxon>Bacteria</taxon>
        <taxon>Pseudomonadati</taxon>
        <taxon>Bacteroidota</taxon>
        <taxon>Bacteroidia</taxon>
        <taxon>Bacteroidales</taxon>
        <taxon>Barnesiellaceae</taxon>
        <taxon>Barnesiella</taxon>
    </lineage>
</organism>
<dbReference type="eggNOG" id="ENOG502ZZ44">
    <property type="taxonomic scope" value="Bacteria"/>
</dbReference>
<dbReference type="STRING" id="742726.HMPREF9448_02373"/>
<protein>
    <recommendedName>
        <fullName evidence="3">DUF3822 family protein</fullName>
    </recommendedName>
</protein>
<evidence type="ECO:0000313" key="2">
    <source>
        <dbReference type="Proteomes" id="UP000006044"/>
    </source>
</evidence>
<gene>
    <name evidence="1" type="ORF">HMPREF9448_02373</name>
</gene>
<dbReference type="OrthoDB" id="658622at2"/>
<dbReference type="HOGENOM" id="CLU_081202_1_0_10"/>
<comment type="caution">
    <text evidence="1">The sequence shown here is derived from an EMBL/GenBank/DDBJ whole genome shotgun (WGS) entry which is preliminary data.</text>
</comment>
<name>K0X481_9BACT</name>
<dbReference type="EMBL" id="ADLE01000016">
    <property type="protein sequence ID" value="EJZ62459.1"/>
    <property type="molecule type" value="Genomic_DNA"/>
</dbReference>
<dbReference type="RefSeq" id="WP_008862760.1">
    <property type="nucleotide sequence ID" value="NZ_JH815205.1"/>
</dbReference>
<keyword evidence="2" id="KW-1185">Reference proteome</keyword>
<dbReference type="GeneID" id="77850084"/>
<dbReference type="AlphaFoldDB" id="K0X481"/>
<sequence length="272" mass="31492">MEPIEALNRPIKESHKYILAMYADGSYLYILLQHTENRDEIVTERLSLTSEKGVLSIEEAVFSQPILTRPFEKVFFIADSPRFIFIPDAFASTEDNPLYFDFCFPDSEGTLISTDLPQTGAKILFDLNTELSSFVKRTLDRPALLHRLAPACEYFFRKSRLGYTSKMYVHWETDHIDLFCFNQQGFLLSNSFRIRHINDGIYYLLNAWKQLGFHAGEDELSLSGDHENLRQNVIPALRKHLSYITLTKFPSHALTGKENLPLPLRLISVYMR</sequence>
<evidence type="ECO:0000313" key="1">
    <source>
        <dbReference type="EMBL" id="EJZ62459.1"/>
    </source>
</evidence>
<dbReference type="Pfam" id="PF12864">
    <property type="entry name" value="DUF3822"/>
    <property type="match status" value="1"/>
</dbReference>
<dbReference type="CDD" id="cd24013">
    <property type="entry name" value="ASKHA_ATPase_BT3980-like"/>
    <property type="match status" value="1"/>
</dbReference>
<accession>K0X481</accession>
<reference evidence="1 2" key="1">
    <citation type="submission" date="2012-08" db="EMBL/GenBank/DDBJ databases">
        <title>The Genome Sequence of Barnesiella intestinihominis YIT 11860.</title>
        <authorList>
            <consortium name="The Broad Institute Genome Sequencing Platform"/>
            <person name="Earl A."/>
            <person name="Ward D."/>
            <person name="Feldgarden M."/>
            <person name="Gevers D."/>
            <person name="Morotomi M."/>
            <person name="Walker B."/>
            <person name="Young S.K."/>
            <person name="Zeng Q."/>
            <person name="Gargeya S."/>
            <person name="Fitzgerald M."/>
            <person name="Haas B."/>
            <person name="Abouelleil A."/>
            <person name="Alvarado L."/>
            <person name="Arachchi H.M."/>
            <person name="Berlin A.M."/>
            <person name="Chapman S.B."/>
            <person name="Goldberg J."/>
            <person name="Griggs A."/>
            <person name="Gujja S."/>
            <person name="Hansen M."/>
            <person name="Howarth C."/>
            <person name="Imamovic A."/>
            <person name="Larimer J."/>
            <person name="McCowen C."/>
            <person name="Montmayeur A."/>
            <person name="Murphy C."/>
            <person name="Neiman D."/>
            <person name="Pearson M."/>
            <person name="Priest M."/>
            <person name="Roberts A."/>
            <person name="Saif S."/>
            <person name="Shea T."/>
            <person name="Sisk P."/>
            <person name="Sykes S."/>
            <person name="Wortman J."/>
            <person name="Nusbaum C."/>
            <person name="Birren B."/>
        </authorList>
    </citation>
    <scope>NUCLEOTIDE SEQUENCE [LARGE SCALE GENOMIC DNA]</scope>
    <source>
        <strain evidence="1 2">YIT 11860</strain>
    </source>
</reference>
<dbReference type="Gene3D" id="3.30.420.260">
    <property type="match status" value="1"/>
</dbReference>
<dbReference type="Gene3D" id="3.30.420.250">
    <property type="match status" value="1"/>
</dbReference>